<evidence type="ECO:0000313" key="8">
    <source>
        <dbReference type="Proteomes" id="UP000252585"/>
    </source>
</evidence>
<dbReference type="Gene3D" id="2.60.40.1180">
    <property type="entry name" value="Golgi alpha-mannosidase II"/>
    <property type="match status" value="1"/>
</dbReference>
<feature type="domain" description="Glycosyl hydrolase family 13 catalytic" evidence="6">
    <location>
        <begin position="34"/>
        <end position="357"/>
    </location>
</feature>
<accession>A0A368XP28</accession>
<dbReference type="InterPro" id="IPR013780">
    <property type="entry name" value="Glyco_hydro_b"/>
</dbReference>
<organism evidence="7 8">
    <name type="scientific">Saliterribacillus persicus</name>
    <dbReference type="NCBI Taxonomy" id="930114"/>
    <lineage>
        <taxon>Bacteria</taxon>
        <taxon>Bacillati</taxon>
        <taxon>Bacillota</taxon>
        <taxon>Bacilli</taxon>
        <taxon>Bacillales</taxon>
        <taxon>Bacillaceae</taxon>
        <taxon>Saliterribacillus</taxon>
    </lineage>
</organism>
<keyword evidence="8" id="KW-1185">Reference proteome</keyword>
<keyword evidence="4" id="KW-0812">Transmembrane</keyword>
<reference evidence="7 8" key="1">
    <citation type="submission" date="2018-07" db="EMBL/GenBank/DDBJ databases">
        <title>Genomic Encyclopedia of Type Strains, Phase IV (KMG-IV): sequencing the most valuable type-strain genomes for metagenomic binning, comparative biology and taxonomic classification.</title>
        <authorList>
            <person name="Goeker M."/>
        </authorList>
    </citation>
    <scope>NUCLEOTIDE SEQUENCE [LARGE SCALE GENOMIC DNA]</scope>
    <source>
        <strain evidence="7 8">DSM 27696</strain>
    </source>
</reference>
<evidence type="ECO:0000256" key="4">
    <source>
        <dbReference type="SAM" id="Phobius"/>
    </source>
</evidence>
<dbReference type="InterPro" id="IPR017853">
    <property type="entry name" value="GH"/>
</dbReference>
<dbReference type="PANTHER" id="PTHR10357">
    <property type="entry name" value="ALPHA-AMYLASE FAMILY MEMBER"/>
    <property type="match status" value="1"/>
</dbReference>
<dbReference type="SUPFAM" id="SSF51011">
    <property type="entry name" value="Glycosyl hydrolase domain"/>
    <property type="match status" value="1"/>
</dbReference>
<dbReference type="EMBL" id="QPJJ01000007">
    <property type="protein sequence ID" value="RCW69713.1"/>
    <property type="molecule type" value="Genomic_DNA"/>
</dbReference>
<keyword evidence="4" id="KW-0472">Membrane</keyword>
<dbReference type="SUPFAM" id="SSF51445">
    <property type="entry name" value="(Trans)glycosidases"/>
    <property type="match status" value="1"/>
</dbReference>
<comment type="caution">
    <text evidence="7">The sequence shown here is derived from an EMBL/GenBank/DDBJ whole genome shotgun (WGS) entry which is preliminary data.</text>
</comment>
<feature type="signal peptide" evidence="5">
    <location>
        <begin position="1"/>
        <end position="25"/>
    </location>
</feature>
<dbReference type="Pfam" id="PF00128">
    <property type="entry name" value="Alpha-amylase"/>
    <property type="match status" value="1"/>
</dbReference>
<sequence>MNKIRLTILVMLFLMFFTYIPAVHAAPKEDSIYYIMVDRYVNGSGENDQETDIDDENAFHGGDLAGVITQLDKIKELGFDTINLSPIMQTQSYHGFLTVDYQKINASFGTDTELKKLMDEAEKRDMNVILDIVLTHVSPTHDWVNADANYLNGTTSNQWGEDLPTPDFNEAVVAQYYIETFKYWMNEFGIDGYRVYINENTPEDFLTLLENEVSVQDQEAMLIFDGEVALEGEQKESYHINDTIHEAANTIFSEPGQVLEPLFTSEELLTNDKDILFLDSHMTTRFAHEAIKKGHNPLTRWKLAWTYLATIPGVPMIYQGSEVPMDNGESEPDHRMAQLGNADEEMTSHFEQLAAINEEFEVMSIGDVEVVAHENAMTLYKRASEEETIYIAINNDTTSNMIPLSGLHEDVQLRGLLQDNIVRQQDDGTFRIALDRETADIFVVENDEGFNWFFIGFIIVVLGTFVGSVIYLSRKNKSTAS</sequence>
<proteinExistence type="predicted"/>
<keyword evidence="7" id="KW-0378">Hydrolase</keyword>
<dbReference type="OrthoDB" id="9805159at2"/>
<evidence type="ECO:0000256" key="3">
    <source>
        <dbReference type="ARBA" id="ARBA00022729"/>
    </source>
</evidence>
<dbReference type="GO" id="GO:0005975">
    <property type="term" value="P:carbohydrate metabolic process"/>
    <property type="evidence" value="ECO:0007669"/>
    <property type="project" value="InterPro"/>
</dbReference>
<dbReference type="Gene3D" id="3.20.20.80">
    <property type="entry name" value="Glycosidases"/>
    <property type="match status" value="1"/>
</dbReference>
<gene>
    <name evidence="7" type="ORF">DFR57_107101</name>
</gene>
<dbReference type="GO" id="GO:0046872">
    <property type="term" value="F:metal ion binding"/>
    <property type="evidence" value="ECO:0007669"/>
    <property type="project" value="UniProtKB-KW"/>
</dbReference>
<feature type="transmembrane region" description="Helical" evidence="4">
    <location>
        <begin position="452"/>
        <end position="472"/>
    </location>
</feature>
<dbReference type="InterPro" id="IPR054174">
    <property type="entry name" value="Alpha-amylase-like_C"/>
</dbReference>
<evidence type="ECO:0000256" key="2">
    <source>
        <dbReference type="ARBA" id="ARBA00022723"/>
    </source>
</evidence>
<evidence type="ECO:0000256" key="5">
    <source>
        <dbReference type="SAM" id="SignalP"/>
    </source>
</evidence>
<evidence type="ECO:0000313" key="7">
    <source>
        <dbReference type="EMBL" id="RCW69713.1"/>
    </source>
</evidence>
<dbReference type="RefSeq" id="WP_114352934.1">
    <property type="nucleotide sequence ID" value="NZ_QPJJ01000007.1"/>
</dbReference>
<feature type="chain" id="PRO_5016851662" evidence="5">
    <location>
        <begin position="26"/>
        <end position="481"/>
    </location>
</feature>
<keyword evidence="3 5" id="KW-0732">Signal</keyword>
<dbReference type="InterPro" id="IPR006047">
    <property type="entry name" value="GH13_cat_dom"/>
</dbReference>
<keyword evidence="4" id="KW-1133">Transmembrane helix</keyword>
<comment type="cofactor">
    <cofactor evidence="1">
        <name>Ca(2+)</name>
        <dbReference type="ChEBI" id="CHEBI:29108"/>
    </cofactor>
</comment>
<evidence type="ECO:0000256" key="1">
    <source>
        <dbReference type="ARBA" id="ARBA00001913"/>
    </source>
</evidence>
<keyword evidence="2" id="KW-0479">Metal-binding</keyword>
<dbReference type="Proteomes" id="UP000252585">
    <property type="component" value="Unassembled WGS sequence"/>
</dbReference>
<protein>
    <submittedName>
        <fullName evidence="7">Glycosidase</fullName>
    </submittedName>
</protein>
<evidence type="ECO:0000259" key="6">
    <source>
        <dbReference type="SMART" id="SM00642"/>
    </source>
</evidence>
<name>A0A368XP28_9BACI</name>
<keyword evidence="7" id="KW-0326">Glycosidase</keyword>
<dbReference type="SMART" id="SM00642">
    <property type="entry name" value="Aamy"/>
    <property type="match status" value="1"/>
</dbReference>
<dbReference type="AlphaFoldDB" id="A0A368XP28"/>
<dbReference type="GO" id="GO:0016798">
    <property type="term" value="F:hydrolase activity, acting on glycosyl bonds"/>
    <property type="evidence" value="ECO:0007669"/>
    <property type="project" value="UniProtKB-KW"/>
</dbReference>
<dbReference type="PANTHER" id="PTHR10357:SF215">
    <property type="entry name" value="ALPHA-AMYLASE 1"/>
    <property type="match status" value="1"/>
</dbReference>
<dbReference type="Pfam" id="PF22026">
    <property type="entry name" value="Alpha-amylase_C_2"/>
    <property type="match status" value="1"/>
</dbReference>